<dbReference type="SMART" id="SM00829">
    <property type="entry name" value="PKS_ER"/>
    <property type="match status" value="1"/>
</dbReference>
<evidence type="ECO:0000313" key="9">
    <source>
        <dbReference type="EMBL" id="QPC83244.1"/>
    </source>
</evidence>
<feature type="domain" description="Enoyl reductase (ER)" evidence="8">
    <location>
        <begin position="13"/>
        <end position="367"/>
    </location>
</feature>
<comment type="cofactor">
    <cofactor evidence="1 6">
        <name>Zn(2+)</name>
        <dbReference type="ChEBI" id="CHEBI:29105"/>
    </cofactor>
</comment>
<sequence>MRSIQAAILTEPNTPFKVVQAELMPPKTGEVQVKIAASGVCHSDWHVVTGDTKHPMPCITGHEGAGVVVAVGEGVNRIKMGDHVTLSWTPDCGECFYCQHGQPNLCETYTEPIWQGVMLDGTPRLYWNGEPVYHYCGLGTFSEYITIPEQSCIPIDKDIPLKVAALVGCAVATGVGAALYTAHVQPGESVAVYGAGGVGLNVIQGAVLAGATTIIAIDTNQEKMLMAKAFGATHTLIAGNDTVKTIQSLTHGRGADHVFESVGLARLQEEGLEATRPGGKLTLVGLSPMGTPTNLPGAVLTRTEKTVKGSYYGSVSPKRDFPNFLEMYRAGRLKLDELISREYRLDQINEAYADMLSGQVARGIIVFD</sequence>
<reference evidence="9 10" key="1">
    <citation type="submission" date="2020-02" db="EMBL/GenBank/DDBJ databases">
        <authorList>
            <person name="Zheng R.K."/>
            <person name="Sun C.M."/>
        </authorList>
    </citation>
    <scope>NUCLEOTIDE SEQUENCE [LARGE SCALE GENOMIC DNA]</scope>
    <source>
        <strain evidence="10">rifampicinis</strain>
    </source>
</reference>
<feature type="transmembrane region" description="Helical" evidence="7">
    <location>
        <begin position="190"/>
        <end position="217"/>
    </location>
</feature>
<dbReference type="InterPro" id="IPR002328">
    <property type="entry name" value="ADH_Zn_CS"/>
</dbReference>
<evidence type="ECO:0000256" key="7">
    <source>
        <dbReference type="SAM" id="Phobius"/>
    </source>
</evidence>
<dbReference type="GO" id="GO:0008270">
    <property type="term" value="F:zinc ion binding"/>
    <property type="evidence" value="ECO:0007669"/>
    <property type="project" value="InterPro"/>
</dbReference>
<evidence type="ECO:0000313" key="10">
    <source>
        <dbReference type="Proteomes" id="UP000594468"/>
    </source>
</evidence>
<feature type="transmembrane region" description="Helical" evidence="7">
    <location>
        <begin position="163"/>
        <end position="184"/>
    </location>
</feature>
<gene>
    <name evidence="9" type="ORF">G4Y79_02385</name>
</gene>
<dbReference type="Proteomes" id="UP000594468">
    <property type="component" value="Chromosome"/>
</dbReference>
<evidence type="ECO:0000256" key="6">
    <source>
        <dbReference type="RuleBase" id="RU361277"/>
    </source>
</evidence>
<proteinExistence type="inferred from homology"/>
<keyword evidence="7" id="KW-1133">Transmembrane helix</keyword>
<evidence type="ECO:0000256" key="2">
    <source>
        <dbReference type="ARBA" id="ARBA00022723"/>
    </source>
</evidence>
<dbReference type="Pfam" id="PF00107">
    <property type="entry name" value="ADH_zinc_N"/>
    <property type="match status" value="1"/>
</dbReference>
<keyword evidence="7" id="KW-0812">Transmembrane</keyword>
<dbReference type="Gene3D" id="3.40.50.720">
    <property type="entry name" value="NAD(P)-binding Rossmann-like Domain"/>
    <property type="match status" value="1"/>
</dbReference>
<keyword evidence="4" id="KW-0560">Oxidoreductase</keyword>
<evidence type="ECO:0000256" key="5">
    <source>
        <dbReference type="ARBA" id="ARBA00023027"/>
    </source>
</evidence>
<dbReference type="RefSeq" id="WP_195171311.1">
    <property type="nucleotide sequence ID" value="NZ_CP062983.1"/>
</dbReference>
<dbReference type="PANTHER" id="PTHR43880:SF12">
    <property type="entry name" value="ALCOHOL DEHYDROGENASE CLASS-3"/>
    <property type="match status" value="1"/>
</dbReference>
<keyword evidence="7" id="KW-0472">Membrane</keyword>
<dbReference type="GO" id="GO:0051903">
    <property type="term" value="F:S-(hydroxymethyl)glutathione dehydrogenase [NAD(P)+] activity"/>
    <property type="evidence" value="ECO:0007669"/>
    <property type="project" value="TreeGrafter"/>
</dbReference>
<dbReference type="GO" id="GO:0046294">
    <property type="term" value="P:formaldehyde catabolic process"/>
    <property type="evidence" value="ECO:0007669"/>
    <property type="project" value="TreeGrafter"/>
</dbReference>
<dbReference type="SUPFAM" id="SSF51735">
    <property type="entry name" value="NAD(P)-binding Rossmann-fold domains"/>
    <property type="match status" value="1"/>
</dbReference>
<keyword evidence="2 6" id="KW-0479">Metal-binding</keyword>
<keyword evidence="3 6" id="KW-0862">Zinc</keyword>
<dbReference type="FunFam" id="3.40.50.720:FF:000003">
    <property type="entry name" value="S-(hydroxymethyl)glutathione dehydrogenase"/>
    <property type="match status" value="1"/>
</dbReference>
<evidence type="ECO:0000256" key="4">
    <source>
        <dbReference type="ARBA" id="ARBA00023002"/>
    </source>
</evidence>
<dbReference type="PANTHER" id="PTHR43880">
    <property type="entry name" value="ALCOHOL DEHYDROGENASE"/>
    <property type="match status" value="1"/>
</dbReference>
<dbReference type="Pfam" id="PF08240">
    <property type="entry name" value="ADH_N"/>
    <property type="match status" value="1"/>
</dbReference>
<organism evidence="9 10">
    <name type="scientific">Phototrophicus methaneseepsis</name>
    <dbReference type="NCBI Taxonomy" id="2710758"/>
    <lineage>
        <taxon>Bacteria</taxon>
        <taxon>Bacillati</taxon>
        <taxon>Chloroflexota</taxon>
        <taxon>Candidatus Thermofontia</taxon>
        <taxon>Phototrophicales</taxon>
        <taxon>Phototrophicaceae</taxon>
        <taxon>Phototrophicus</taxon>
    </lineage>
</organism>
<dbReference type="KEGG" id="pmet:G4Y79_02385"/>
<keyword evidence="5" id="KW-0520">NAD</keyword>
<dbReference type="InterPro" id="IPR036291">
    <property type="entry name" value="NAD(P)-bd_dom_sf"/>
</dbReference>
<comment type="similarity">
    <text evidence="6">Belongs to the zinc-containing alcohol dehydrogenase family.</text>
</comment>
<keyword evidence="10" id="KW-1185">Reference proteome</keyword>
<evidence type="ECO:0000256" key="3">
    <source>
        <dbReference type="ARBA" id="ARBA00022833"/>
    </source>
</evidence>
<dbReference type="InterPro" id="IPR011032">
    <property type="entry name" value="GroES-like_sf"/>
</dbReference>
<dbReference type="InterPro" id="IPR013149">
    <property type="entry name" value="ADH-like_C"/>
</dbReference>
<accession>A0A7S8EAB1</accession>
<protein>
    <submittedName>
        <fullName evidence="9">Zn-dependent alcohol dehydrogenase</fullName>
    </submittedName>
</protein>
<evidence type="ECO:0000256" key="1">
    <source>
        <dbReference type="ARBA" id="ARBA00001947"/>
    </source>
</evidence>
<dbReference type="CDD" id="cd08279">
    <property type="entry name" value="Zn_ADH_class_III"/>
    <property type="match status" value="1"/>
</dbReference>
<dbReference type="EMBL" id="CP062983">
    <property type="protein sequence ID" value="QPC83244.1"/>
    <property type="molecule type" value="Genomic_DNA"/>
</dbReference>
<dbReference type="SUPFAM" id="SSF50129">
    <property type="entry name" value="GroES-like"/>
    <property type="match status" value="2"/>
</dbReference>
<dbReference type="InterPro" id="IPR020843">
    <property type="entry name" value="ER"/>
</dbReference>
<evidence type="ECO:0000259" key="8">
    <source>
        <dbReference type="SMART" id="SM00829"/>
    </source>
</evidence>
<name>A0A7S8EAB1_9CHLR</name>
<dbReference type="Gene3D" id="3.90.180.10">
    <property type="entry name" value="Medium-chain alcohol dehydrogenases, catalytic domain"/>
    <property type="match status" value="1"/>
</dbReference>
<dbReference type="PROSITE" id="PS00059">
    <property type="entry name" value="ADH_ZINC"/>
    <property type="match status" value="1"/>
</dbReference>
<dbReference type="InterPro" id="IPR013154">
    <property type="entry name" value="ADH-like_N"/>
</dbReference>
<dbReference type="AlphaFoldDB" id="A0A7S8EAB1"/>
<dbReference type="GO" id="GO:0005829">
    <property type="term" value="C:cytosol"/>
    <property type="evidence" value="ECO:0007669"/>
    <property type="project" value="TreeGrafter"/>
</dbReference>